<dbReference type="PANTHER" id="PTHR22943">
    <property type="entry name" value="7-TRANSMEMBRANE DOMAIN RECEPTOR C.ELEGANS"/>
    <property type="match status" value="1"/>
</dbReference>
<dbReference type="GO" id="GO:0038022">
    <property type="term" value="F:G protein-coupled olfactory receptor activity"/>
    <property type="evidence" value="ECO:0007669"/>
    <property type="project" value="TreeGrafter"/>
</dbReference>
<keyword evidence="3" id="KW-1185">Reference proteome</keyword>
<proteinExistence type="predicted"/>
<dbReference type="Gene3D" id="1.20.1070.10">
    <property type="entry name" value="Rhodopsin 7-helix transmembrane proteins"/>
    <property type="match status" value="1"/>
</dbReference>
<dbReference type="InterPro" id="IPR019428">
    <property type="entry name" value="7TM_GPCR_serpentine_rcpt_Str"/>
</dbReference>
<organism evidence="2 3">
    <name type="scientific">Caenorhabditis angaria</name>
    <dbReference type="NCBI Taxonomy" id="860376"/>
    <lineage>
        <taxon>Eukaryota</taxon>
        <taxon>Metazoa</taxon>
        <taxon>Ecdysozoa</taxon>
        <taxon>Nematoda</taxon>
        <taxon>Chromadorea</taxon>
        <taxon>Rhabditida</taxon>
        <taxon>Rhabditina</taxon>
        <taxon>Rhabditomorpha</taxon>
        <taxon>Rhabditoidea</taxon>
        <taxon>Rhabditidae</taxon>
        <taxon>Peloderinae</taxon>
        <taxon>Caenorhabditis</taxon>
    </lineage>
</organism>
<dbReference type="EMBL" id="CANHGI010000005">
    <property type="protein sequence ID" value="CAI5452281.1"/>
    <property type="molecule type" value="Genomic_DNA"/>
</dbReference>
<dbReference type="PANTHER" id="PTHR22943:SF76">
    <property type="entry name" value="SEVEN TM RECEPTOR"/>
    <property type="match status" value="1"/>
</dbReference>
<evidence type="ECO:0000313" key="3">
    <source>
        <dbReference type="Proteomes" id="UP001152747"/>
    </source>
</evidence>
<feature type="transmembrane region" description="Helical" evidence="1">
    <location>
        <begin position="12"/>
        <end position="31"/>
    </location>
</feature>
<dbReference type="OrthoDB" id="5783895at2759"/>
<keyword evidence="1" id="KW-0812">Transmembrane</keyword>
<evidence type="ECO:0008006" key="4">
    <source>
        <dbReference type="Google" id="ProtNLM"/>
    </source>
</evidence>
<comment type="caution">
    <text evidence="2">The sequence shown here is derived from an EMBL/GenBank/DDBJ whole genome shotgun (WGS) entry which is preliminary data.</text>
</comment>
<dbReference type="Pfam" id="PF10326">
    <property type="entry name" value="7TM_GPCR_Str"/>
    <property type="match status" value="1"/>
</dbReference>
<feature type="transmembrane region" description="Helical" evidence="1">
    <location>
        <begin position="43"/>
        <end position="62"/>
    </location>
</feature>
<dbReference type="Proteomes" id="UP001152747">
    <property type="component" value="Unassembled WGS sequence"/>
</dbReference>
<dbReference type="SUPFAM" id="SSF81321">
    <property type="entry name" value="Family A G protein-coupled receptor-like"/>
    <property type="match status" value="1"/>
</dbReference>
<dbReference type="AlphaFoldDB" id="A0A9P1IX05"/>
<evidence type="ECO:0000313" key="2">
    <source>
        <dbReference type="EMBL" id="CAI5452281.1"/>
    </source>
</evidence>
<accession>A0A9P1IX05</accession>
<feature type="transmembrane region" description="Helical" evidence="1">
    <location>
        <begin position="86"/>
        <end position="112"/>
    </location>
</feature>
<keyword evidence="1" id="KW-0472">Membrane</keyword>
<dbReference type="GO" id="GO:0042048">
    <property type="term" value="P:olfactory behavior"/>
    <property type="evidence" value="ECO:0007669"/>
    <property type="project" value="TreeGrafter"/>
</dbReference>
<reference evidence="2" key="1">
    <citation type="submission" date="2022-11" db="EMBL/GenBank/DDBJ databases">
        <authorList>
            <person name="Kikuchi T."/>
        </authorList>
    </citation>
    <scope>NUCLEOTIDE SEQUENCE</scope>
    <source>
        <strain evidence="2">PS1010</strain>
    </source>
</reference>
<dbReference type="GO" id="GO:0005886">
    <property type="term" value="C:plasma membrane"/>
    <property type="evidence" value="ECO:0007669"/>
    <property type="project" value="TreeGrafter"/>
</dbReference>
<sequence length="200" mass="23398">MPYDILHFGSCVKLFGVILATFSNSLILILLQRKASGKLGTYRYLMMSYTIIELVYSISYYLSDMAAHSTNTSYVLFRKYRGENRLIGSIILMQFCVMYIVVLTILAVHFIYRFFALCAKSKLPLLFTPRKLFIWILFCLIFGIIVGGFKCYMFYETPFRTRKLQAEFEKYYNLSMNEIVYNGPVYKLCDSETHCYNPKA</sequence>
<evidence type="ECO:0000256" key="1">
    <source>
        <dbReference type="SAM" id="Phobius"/>
    </source>
</evidence>
<keyword evidence="1" id="KW-1133">Transmembrane helix</keyword>
<protein>
    <recommendedName>
        <fullName evidence="4">G-protein coupled receptors family 1 profile domain-containing protein</fullName>
    </recommendedName>
</protein>
<gene>
    <name evidence="2" type="ORF">CAMP_LOCUS14918</name>
</gene>
<feature type="transmembrane region" description="Helical" evidence="1">
    <location>
        <begin position="132"/>
        <end position="155"/>
    </location>
</feature>
<name>A0A9P1IX05_9PELO</name>